<organism evidence="1 2">
    <name type="scientific">Oceanotoga teriensis</name>
    <dbReference type="NCBI Taxonomy" id="515440"/>
    <lineage>
        <taxon>Bacteria</taxon>
        <taxon>Thermotogati</taxon>
        <taxon>Thermotogota</taxon>
        <taxon>Thermotogae</taxon>
        <taxon>Petrotogales</taxon>
        <taxon>Petrotogaceae</taxon>
        <taxon>Oceanotoga</taxon>
    </lineage>
</organism>
<name>A0AA45HIA7_9BACT</name>
<evidence type="ECO:0000313" key="2">
    <source>
        <dbReference type="Proteomes" id="UP000245921"/>
    </source>
</evidence>
<protein>
    <submittedName>
        <fullName evidence="1">Uncharacterized protein</fullName>
    </submittedName>
</protein>
<gene>
    <name evidence="1" type="ORF">C7380_11129</name>
</gene>
<comment type="caution">
    <text evidence="1">The sequence shown here is derived from an EMBL/GenBank/DDBJ whole genome shotgun (WGS) entry which is preliminary data.</text>
</comment>
<evidence type="ECO:0000313" key="1">
    <source>
        <dbReference type="EMBL" id="PWJ91223.1"/>
    </source>
</evidence>
<keyword evidence="2" id="KW-1185">Reference proteome</keyword>
<dbReference type="AlphaFoldDB" id="A0AA45HIA7"/>
<dbReference type="RefSeq" id="WP_109605047.1">
    <property type="nucleotide sequence ID" value="NZ_JAMHJO010000015.1"/>
</dbReference>
<sequence>MWPFSKKQKSGKVATDRMKKFVRSGNQNPQTTRVHIKNASEDEINSVVNYIKDFAYRNFSVEKQNVKVHVSKEDNGFTIVASIVYK</sequence>
<accession>A0AA45HIA7</accession>
<proteinExistence type="predicted"/>
<reference evidence="1 2" key="1">
    <citation type="submission" date="2018-05" db="EMBL/GenBank/DDBJ databases">
        <title>Genomic Encyclopedia of Type Strains, Phase IV (KMG-IV): sequencing the most valuable type-strain genomes for metagenomic binning, comparative biology and taxonomic classification.</title>
        <authorList>
            <person name="Goeker M."/>
        </authorList>
    </citation>
    <scope>NUCLEOTIDE SEQUENCE [LARGE SCALE GENOMIC DNA]</scope>
    <source>
        <strain evidence="1 2">DSM 24906</strain>
    </source>
</reference>
<dbReference type="Proteomes" id="UP000245921">
    <property type="component" value="Unassembled WGS sequence"/>
</dbReference>
<dbReference type="EMBL" id="QGGI01000011">
    <property type="protein sequence ID" value="PWJ91223.1"/>
    <property type="molecule type" value="Genomic_DNA"/>
</dbReference>